<dbReference type="OrthoDB" id="18172at10239"/>
<dbReference type="PANTHER" id="PTHR38107:SF3">
    <property type="entry name" value="LYSOZYME RRRD-RELATED"/>
    <property type="match status" value="1"/>
</dbReference>
<dbReference type="InterPro" id="IPR023346">
    <property type="entry name" value="Lysozyme-like_dom_sf"/>
</dbReference>
<comment type="similarity">
    <text evidence="3">Belongs to the glycosyl hydrolase 24 family.</text>
</comment>
<protein>
    <recommendedName>
        <fullName evidence="3">Lysozyme</fullName>
        <ecNumber evidence="3">3.2.1.17</ecNumber>
    </recommendedName>
</protein>
<evidence type="ECO:0000313" key="4">
    <source>
        <dbReference type="EMBL" id="AMO43635.1"/>
    </source>
</evidence>
<dbReference type="InterPro" id="IPR023347">
    <property type="entry name" value="Lysozyme_dom_sf"/>
</dbReference>
<dbReference type="EMBL" id="KU310944">
    <property type="protein sequence ID" value="AMO43635.1"/>
    <property type="molecule type" value="Genomic_DNA"/>
</dbReference>
<dbReference type="GO" id="GO:0016998">
    <property type="term" value="P:cell wall macromolecule catabolic process"/>
    <property type="evidence" value="ECO:0007669"/>
    <property type="project" value="InterPro"/>
</dbReference>
<dbReference type="GO" id="GO:0009253">
    <property type="term" value="P:peptidoglycan catabolic process"/>
    <property type="evidence" value="ECO:0007669"/>
    <property type="project" value="InterPro"/>
</dbReference>
<reference evidence="4 5" key="1">
    <citation type="submission" date="2015-12" db="EMBL/GenBank/DDBJ databases">
        <title>Complete Genome Sequence of the Pseudomonas putida phage YMC11/06/C171_PPU_BP.</title>
        <authorList>
            <person name="Jeon J."/>
            <person name="Yong D."/>
            <person name="Lee K."/>
        </authorList>
    </citation>
    <scope>NUCLEOTIDE SEQUENCE [LARGE SCALE GENOMIC DNA]</scope>
</reference>
<evidence type="ECO:0000256" key="2">
    <source>
        <dbReference type="ARBA" id="ARBA00022638"/>
    </source>
</evidence>
<keyword evidence="3" id="KW-0326">Glycosidase</keyword>
<dbReference type="RefSeq" id="YP_009275029.1">
    <property type="nucleotide sequence ID" value="NC_030923.1"/>
</dbReference>
<dbReference type="KEGG" id="vg:28801986"/>
<dbReference type="InterPro" id="IPR051018">
    <property type="entry name" value="Bacteriophage_GH24"/>
</dbReference>
<comment type="catalytic activity">
    <reaction evidence="3">
        <text>Hydrolysis of (1-&gt;4)-beta-linkages between N-acetylmuramic acid and N-acetyl-D-glucosamine residues in a peptidoglycan and between N-acetyl-D-glucosamine residues in chitodextrins.</text>
        <dbReference type="EC" id="3.2.1.17"/>
    </reaction>
</comment>
<dbReference type="Gene3D" id="1.10.530.40">
    <property type="match status" value="1"/>
</dbReference>
<dbReference type="Proteomes" id="UP000201907">
    <property type="component" value="Segment"/>
</dbReference>
<dbReference type="GO" id="GO:0042742">
    <property type="term" value="P:defense response to bacterium"/>
    <property type="evidence" value="ECO:0007669"/>
    <property type="project" value="UniProtKB-KW"/>
</dbReference>
<dbReference type="GeneID" id="28801986"/>
<keyword evidence="5" id="KW-1185">Reference proteome</keyword>
<sequence length="180" mass="19575">MSLKTKIVTALAASTLLGSALLTSLTSLEGTEYTAYFDSAGVLTICSGDTTDVRKGQRASPSECKQRLKDGIAQHANALRGLPESLPDTVVLGAVSNVFNIGEYGFNSSSQKKCLARGDYACAKAATLRWRYITVNGRKFDCSTRGNRVCWGLWERRQWEARAMGNEFKTVQEALAALPK</sequence>
<evidence type="ECO:0000256" key="1">
    <source>
        <dbReference type="ARBA" id="ARBA00022529"/>
    </source>
</evidence>
<dbReference type="Pfam" id="PF00959">
    <property type="entry name" value="Phage_lysozyme"/>
    <property type="match status" value="1"/>
</dbReference>
<name>A0A127KNP3_9CAUD</name>
<dbReference type="GO" id="GO:0031640">
    <property type="term" value="P:killing of cells of another organism"/>
    <property type="evidence" value="ECO:0007669"/>
    <property type="project" value="UniProtKB-KW"/>
</dbReference>
<dbReference type="SUPFAM" id="SSF53955">
    <property type="entry name" value="Lysozyme-like"/>
    <property type="match status" value="1"/>
</dbReference>
<dbReference type="GO" id="GO:0003796">
    <property type="term" value="F:lysozyme activity"/>
    <property type="evidence" value="ECO:0007669"/>
    <property type="project" value="UniProtKB-EC"/>
</dbReference>
<dbReference type="EC" id="3.2.1.17" evidence="3"/>
<keyword evidence="3" id="KW-0378">Hydrolase</keyword>
<gene>
    <name evidence="4" type="ORF">C171_00110</name>
</gene>
<keyword evidence="1 3" id="KW-0929">Antimicrobial</keyword>
<accession>A0A127KNP3</accession>
<evidence type="ECO:0000313" key="5">
    <source>
        <dbReference type="Proteomes" id="UP000201907"/>
    </source>
</evidence>
<dbReference type="InterPro" id="IPR002196">
    <property type="entry name" value="Glyco_hydro_24"/>
</dbReference>
<proteinExistence type="inferred from homology"/>
<keyword evidence="2 3" id="KW-0081">Bacteriolytic enzyme</keyword>
<organism evidence="4 5">
    <name type="scientific">Pseudomonas phage YMC11/06/C171_PPU_BP</name>
    <dbReference type="NCBI Taxonomy" id="1777063"/>
    <lineage>
        <taxon>Viruses</taxon>
        <taxon>Duplodnaviria</taxon>
        <taxon>Heunggongvirae</taxon>
        <taxon>Uroviricota</taxon>
        <taxon>Caudoviricetes</taxon>
        <taxon>Autographivirales</taxon>
        <taxon>Autoscriptoviridae</taxon>
        <taxon>Corkvirinae</taxon>
        <taxon>Kantovirus</taxon>
        <taxon>Kantovirus C171</taxon>
    </lineage>
</organism>
<dbReference type="PANTHER" id="PTHR38107">
    <property type="match status" value="1"/>
</dbReference>
<evidence type="ECO:0000256" key="3">
    <source>
        <dbReference type="RuleBase" id="RU003788"/>
    </source>
</evidence>